<dbReference type="OrthoDB" id="5291305at2"/>
<name>A0A1C0AB82_9FIRM</name>
<dbReference type="AlphaFoldDB" id="A0A1C0AB82"/>
<keyword evidence="3" id="KW-1185">Reference proteome</keyword>
<organism evidence="2 3">
    <name type="scientific">Orenia metallireducens</name>
    <dbReference type="NCBI Taxonomy" id="1413210"/>
    <lineage>
        <taxon>Bacteria</taxon>
        <taxon>Bacillati</taxon>
        <taxon>Bacillota</taxon>
        <taxon>Clostridia</taxon>
        <taxon>Halanaerobiales</taxon>
        <taxon>Halobacteroidaceae</taxon>
        <taxon>Orenia</taxon>
    </lineage>
</organism>
<dbReference type="RefSeq" id="WP_068715567.1">
    <property type="nucleotide sequence ID" value="NZ_LWDV01000007.1"/>
</dbReference>
<dbReference type="PANTHER" id="PTHR41786">
    <property type="entry name" value="MOTILITY ACCESSORY FACTOR MAF"/>
    <property type="match status" value="1"/>
</dbReference>
<sequence length="488" mass="55983">MRSIYNSNLNYLNLNIRNKLNKIKLPEDLELITTKSQDLTIKLYLDNKELFLHSKYDPKKEAERFISEYRLDQYGSLILIGFALGYHVETILNKLKSDQRLKIVITNPYIFKVALENRDLTNILKDERLEMILELNPDELISNLKNSLENLSSKNSKLLVHPQSLKSIPKEMIFLKDILEEIKISQYNNKRLKSAIRDNIINNIDFIDVSVGVKSFKNAFIDKPIFIVAAGPSLDKNISRLKKIGTKGIIISVDTALTVLTKEGISPDFIISNEPNERIYKMVFKNLPNMDIPLVYSLGTTSKLIKNYKGPKILGLSKDDLLTDKIEKFIDKGRIKTGGTVAIAALDFAYKLGGNPIICVGQDFAFAEDGMTHASSTFYGNRKKDKSLLRRIEGIYGDFVYTDTNYYLYLREFERYISTQSDRIYIDATEGGAKIIGTEIMTLLSAINNFCKEFINKEEIINNIIQAHNFREYNTHIEEIKRIIKEEI</sequence>
<proteinExistence type="predicted"/>
<dbReference type="PANTHER" id="PTHR41786:SF1">
    <property type="entry name" value="6-HYDROXYMETHYLPTERIN DIPHOSPHOKINASE MPTE-LIKE DOMAIN-CONTAINING PROTEIN"/>
    <property type="match status" value="1"/>
</dbReference>
<accession>A0A1C0AB82</accession>
<dbReference type="Proteomes" id="UP000093514">
    <property type="component" value="Unassembled WGS sequence"/>
</dbReference>
<evidence type="ECO:0000259" key="1">
    <source>
        <dbReference type="Pfam" id="PF01973"/>
    </source>
</evidence>
<reference evidence="2 3" key="2">
    <citation type="submission" date="2016-08" db="EMBL/GenBank/DDBJ databases">
        <title>Orenia metallireducens sp. nov. strain Z6, a Novel Metal-reducing Firmicute from the Deep Subsurface.</title>
        <authorList>
            <person name="Maxim B.I."/>
            <person name="Kenneth K."/>
            <person name="Flynn T.M."/>
            <person name="Oloughlin E.J."/>
            <person name="Locke R.A."/>
            <person name="Weber J.R."/>
            <person name="Egan S.M."/>
            <person name="Mackie R.I."/>
            <person name="Cann I.K."/>
        </authorList>
    </citation>
    <scope>NUCLEOTIDE SEQUENCE [LARGE SCALE GENOMIC DNA]</scope>
    <source>
        <strain evidence="2 3">Z6</strain>
    </source>
</reference>
<dbReference type="Pfam" id="PF01973">
    <property type="entry name" value="MptE-like"/>
    <property type="match status" value="1"/>
</dbReference>
<comment type="caution">
    <text evidence="2">The sequence shown here is derived from an EMBL/GenBank/DDBJ whole genome shotgun (WGS) entry which is preliminary data.</text>
</comment>
<reference evidence="3" key="1">
    <citation type="submission" date="2016-07" db="EMBL/GenBank/DDBJ databases">
        <authorList>
            <person name="Florea S."/>
            <person name="Webb J.S."/>
            <person name="Jaromczyk J."/>
            <person name="Schardl C.L."/>
        </authorList>
    </citation>
    <scope>NUCLEOTIDE SEQUENCE [LARGE SCALE GENOMIC DNA]</scope>
    <source>
        <strain evidence="3">Z6</strain>
    </source>
</reference>
<dbReference type="EMBL" id="LWDV01000007">
    <property type="protein sequence ID" value="OCL27632.1"/>
    <property type="molecule type" value="Genomic_DNA"/>
</dbReference>
<gene>
    <name evidence="2" type="ORF">U472_03525</name>
</gene>
<protein>
    <recommendedName>
        <fullName evidence="1">6-hydroxymethylpterin diphosphokinase MptE-like domain-containing protein</fullName>
    </recommendedName>
</protein>
<dbReference type="InterPro" id="IPR002826">
    <property type="entry name" value="MptE-like"/>
</dbReference>
<evidence type="ECO:0000313" key="2">
    <source>
        <dbReference type="EMBL" id="OCL27632.1"/>
    </source>
</evidence>
<evidence type="ECO:0000313" key="3">
    <source>
        <dbReference type="Proteomes" id="UP000093514"/>
    </source>
</evidence>
<feature type="domain" description="6-hydroxymethylpterin diphosphokinase MptE-like" evidence="1">
    <location>
        <begin position="199"/>
        <end position="368"/>
    </location>
</feature>